<dbReference type="NCBIfam" id="TIGR01517">
    <property type="entry name" value="ATPase-IIB_Ca"/>
    <property type="match status" value="1"/>
</dbReference>
<dbReference type="InterPro" id="IPR044492">
    <property type="entry name" value="P_typ_ATPase_HD_dom"/>
</dbReference>
<comment type="caution">
    <text evidence="20">The sequence shown here is derived from an EMBL/GenBank/DDBJ whole genome shotgun (WGS) entry which is preliminary data.</text>
</comment>
<dbReference type="OrthoDB" id="3352408at2759"/>
<feature type="transmembrane region" description="Helical" evidence="17">
    <location>
        <begin position="997"/>
        <end position="1016"/>
    </location>
</feature>
<evidence type="ECO:0000256" key="7">
    <source>
        <dbReference type="ARBA" id="ARBA00022741"/>
    </source>
</evidence>
<dbReference type="PANTHER" id="PTHR24093:SF369">
    <property type="entry name" value="CALCIUM-TRANSPORTING ATPASE"/>
    <property type="match status" value="1"/>
</dbReference>
<dbReference type="Pfam" id="PF13246">
    <property type="entry name" value="Cation_ATPase"/>
    <property type="match status" value="1"/>
</dbReference>
<keyword evidence="10" id="KW-0460">Magnesium</keyword>
<evidence type="ECO:0000256" key="4">
    <source>
        <dbReference type="ARBA" id="ARBA00022568"/>
    </source>
</evidence>
<feature type="transmembrane region" description="Helical" evidence="17">
    <location>
        <begin position="391"/>
        <end position="421"/>
    </location>
</feature>
<keyword evidence="3" id="KW-0926">Vacuole</keyword>
<comment type="caution">
    <text evidence="17">Lacks conserved residue(s) required for the propagation of feature annotation.</text>
</comment>
<dbReference type="Pfam" id="PF00122">
    <property type="entry name" value="E1-E2_ATPase"/>
    <property type="match status" value="1"/>
</dbReference>
<evidence type="ECO:0000256" key="5">
    <source>
        <dbReference type="ARBA" id="ARBA00022692"/>
    </source>
</evidence>
<proteinExistence type="inferred from homology"/>
<dbReference type="SUPFAM" id="SSF81653">
    <property type="entry name" value="Calcium ATPase, transduction domain A"/>
    <property type="match status" value="1"/>
</dbReference>
<dbReference type="GeneID" id="36516347"/>
<dbReference type="InterPro" id="IPR006068">
    <property type="entry name" value="ATPase_P-typ_cation-transptr_C"/>
</dbReference>
<evidence type="ECO:0000256" key="16">
    <source>
        <dbReference type="ARBA" id="ARBA00059328"/>
    </source>
</evidence>
<dbReference type="Pfam" id="PF00689">
    <property type="entry name" value="Cation_ATPase_C"/>
    <property type="match status" value="1"/>
</dbReference>
<feature type="region of interest" description="Disordered" evidence="18">
    <location>
        <begin position="1"/>
        <end position="35"/>
    </location>
</feature>
<evidence type="ECO:0000259" key="19">
    <source>
        <dbReference type="SMART" id="SM00831"/>
    </source>
</evidence>
<evidence type="ECO:0000256" key="8">
    <source>
        <dbReference type="ARBA" id="ARBA00022837"/>
    </source>
</evidence>
<dbReference type="GO" id="GO:0005388">
    <property type="term" value="F:P-type calcium transporter activity"/>
    <property type="evidence" value="ECO:0007669"/>
    <property type="project" value="UniProtKB-EC"/>
</dbReference>
<dbReference type="InterPro" id="IPR036412">
    <property type="entry name" value="HAD-like_sf"/>
</dbReference>
<dbReference type="FunFam" id="3.40.50.1000:FF:000018">
    <property type="entry name" value="Calcium-transporting ATPase"/>
    <property type="match status" value="1"/>
</dbReference>
<keyword evidence="2 17" id="KW-0813">Transport</keyword>
<dbReference type="PANTHER" id="PTHR24093">
    <property type="entry name" value="CATION TRANSPORTING ATPASE"/>
    <property type="match status" value="1"/>
</dbReference>
<dbReference type="NCBIfam" id="TIGR01494">
    <property type="entry name" value="ATPase_P-type"/>
    <property type="match status" value="2"/>
</dbReference>
<evidence type="ECO:0000313" key="21">
    <source>
        <dbReference type="Proteomes" id="UP000238350"/>
    </source>
</evidence>
<comment type="catalytic activity">
    <reaction evidence="15 17">
        <text>Ca(2+)(in) + ATP + H2O = Ca(2+)(out) + ADP + phosphate + H(+)</text>
        <dbReference type="Rhea" id="RHEA:18105"/>
        <dbReference type="ChEBI" id="CHEBI:15377"/>
        <dbReference type="ChEBI" id="CHEBI:15378"/>
        <dbReference type="ChEBI" id="CHEBI:29108"/>
        <dbReference type="ChEBI" id="CHEBI:30616"/>
        <dbReference type="ChEBI" id="CHEBI:43474"/>
        <dbReference type="ChEBI" id="CHEBI:456216"/>
        <dbReference type="EC" id="7.2.2.10"/>
    </reaction>
</comment>
<feature type="transmembrane region" description="Helical" evidence="17">
    <location>
        <begin position="929"/>
        <end position="947"/>
    </location>
</feature>
<dbReference type="EMBL" id="NDIQ01000021">
    <property type="protein sequence ID" value="PRT54979.1"/>
    <property type="molecule type" value="Genomic_DNA"/>
</dbReference>
<gene>
    <name evidence="20" type="ORF">B9G98_02599</name>
</gene>
<comment type="function">
    <text evidence="16">This magnesium-dependent enzyme catalyzes the hydrolysis of ATP coupled with the transport of calcium. Transports the calcium to the vacuole and participates in the control of the cytosolic free calcium.</text>
</comment>
<feature type="transmembrane region" description="Helical" evidence="17">
    <location>
        <begin position="813"/>
        <end position="835"/>
    </location>
</feature>
<feature type="domain" description="Cation-transporting P-type ATPase N-terminal" evidence="19">
    <location>
        <begin position="77"/>
        <end position="151"/>
    </location>
</feature>
<keyword evidence="12 17" id="KW-1133">Transmembrane helix</keyword>
<comment type="similarity">
    <text evidence="17">Belongs to the cation transport ATPase (P-type) (TC 3.A.3) family.</text>
</comment>
<dbReference type="InterPro" id="IPR004014">
    <property type="entry name" value="ATPase_P-typ_cation-transptr_N"/>
</dbReference>
<keyword evidence="21" id="KW-1185">Reference proteome</keyword>
<dbReference type="SFLD" id="SFLDF00027">
    <property type="entry name" value="p-type_atpase"/>
    <property type="match status" value="1"/>
</dbReference>
<evidence type="ECO:0000256" key="9">
    <source>
        <dbReference type="ARBA" id="ARBA00022840"/>
    </source>
</evidence>
<evidence type="ECO:0000256" key="17">
    <source>
        <dbReference type="RuleBase" id="RU361146"/>
    </source>
</evidence>
<comment type="subcellular location">
    <subcellularLocation>
        <location evidence="17">Membrane</location>
        <topology evidence="17">Multi-pass membrane protein</topology>
    </subcellularLocation>
    <subcellularLocation>
        <location evidence="1">Vacuole membrane</location>
        <topology evidence="1">Multi-pass membrane protein</topology>
    </subcellularLocation>
</comment>
<dbReference type="GO" id="GO:0005524">
    <property type="term" value="F:ATP binding"/>
    <property type="evidence" value="ECO:0007669"/>
    <property type="project" value="UniProtKB-KW"/>
</dbReference>
<evidence type="ECO:0000256" key="2">
    <source>
        <dbReference type="ARBA" id="ARBA00022448"/>
    </source>
</evidence>
<dbReference type="InterPro" id="IPR023298">
    <property type="entry name" value="ATPase_P-typ_TM_dom_sf"/>
</dbReference>
<feature type="transmembrane region" description="Helical" evidence="17">
    <location>
        <begin position="967"/>
        <end position="991"/>
    </location>
</feature>
<keyword evidence="5 17" id="KW-0812">Transmembrane</keyword>
<dbReference type="Gene3D" id="1.20.1110.10">
    <property type="entry name" value="Calcium-transporting ATPase, transmembrane domain"/>
    <property type="match status" value="1"/>
</dbReference>
<evidence type="ECO:0000256" key="18">
    <source>
        <dbReference type="SAM" id="MobiDB-lite"/>
    </source>
</evidence>
<dbReference type="InterPro" id="IPR023299">
    <property type="entry name" value="ATPase_P-typ_cyto_dom_N"/>
</dbReference>
<keyword evidence="6" id="KW-0479">Metal-binding</keyword>
<feature type="transmembrane region" description="Helical" evidence="17">
    <location>
        <begin position="135"/>
        <end position="153"/>
    </location>
</feature>
<dbReference type="Gene3D" id="2.70.150.10">
    <property type="entry name" value="Calcium-transporting ATPase, cytoplasmic transduction domain A"/>
    <property type="match status" value="1"/>
</dbReference>
<dbReference type="InterPro" id="IPR023214">
    <property type="entry name" value="HAD_sf"/>
</dbReference>
<dbReference type="EC" id="7.2.2.10" evidence="17"/>
<dbReference type="InterPro" id="IPR001757">
    <property type="entry name" value="P_typ_ATPase"/>
</dbReference>
<dbReference type="SMART" id="SM00831">
    <property type="entry name" value="Cation_ATPase_N"/>
    <property type="match status" value="1"/>
</dbReference>
<dbReference type="SFLD" id="SFLDG00002">
    <property type="entry name" value="C1.7:_P-type_atpase_like"/>
    <property type="match status" value="1"/>
</dbReference>
<dbReference type="GO" id="GO:0016887">
    <property type="term" value="F:ATP hydrolysis activity"/>
    <property type="evidence" value="ECO:0007669"/>
    <property type="project" value="InterPro"/>
</dbReference>
<keyword evidence="8 17" id="KW-0106">Calcium</keyword>
<dbReference type="SUPFAM" id="SSF56784">
    <property type="entry name" value="HAD-like"/>
    <property type="match status" value="1"/>
</dbReference>
<keyword evidence="14 17" id="KW-0472">Membrane</keyword>
<name>A0A2T0FJ64_9ASCO</name>
<dbReference type="AlphaFoldDB" id="A0A2T0FJ64"/>
<dbReference type="SFLD" id="SFLDS00003">
    <property type="entry name" value="Haloacid_Dehalogenase"/>
    <property type="match status" value="1"/>
</dbReference>
<dbReference type="InterPro" id="IPR008250">
    <property type="entry name" value="ATPase_P-typ_transduc_dom_A_sf"/>
</dbReference>
<sequence>MSEDEGPPVIYVDGVRQDGKKSSTSSSSNEEHQKEADMLLREIGNGSEGHGVYSWTPAQLSALVDPKNPYILRSMGGVQGLSKALNTNSETGLINQQLVPAEVAQREKVYGRNTLPERKAQSLLQIIWQTLNDKVLIILIIAAVISLALGLYETFGEPVEHDPEGRPLPKVDWVEGVAILVAVVVVTMVGSLNDWQKERQFVKLNRKKDDRMIEVIRNKSEEKIKVEDVMVGDILAVQPGDILPVDGVLMKSYDIQCDESSATGESDTLRKYEAAAIMKRLDHATEPLDPSNHKLDCFMLSGAKVLEGTGYYMATSIGEHSMHGRTMLSLHHENEVTPLQEKLNRIADGIAKFGVISALILFIVLFIRFLVQISGDNRFSDLTPSQKGTKFMDIFIVAVTIVVVAVPEGLPLAVTLALAFATTRMIKDNCLVRVLRSCETMGGATTICSDKTGTLTENVMTVVAATVGNEEWDEGENASDVVSKVDKKLLADSICINSTAYEDRENPQEIQGSKTESALLLFAREHLGVKQGTLSSYRESAEPIKLLPFDSSRKYMFTVIPMENGGGRLLIKGAAEILLSQCSTVWGPSSNEPMEKHRDFHASQIDKYGSEALRAIAIAYKDFDAKQVSEMENITAADIDVTNLTYLGLFGIKDPLRKGVREAVGQCQRAGVVVRMVTGDNVRTARAIAINAGIISEDDKDSIVMEGPQFRKLSEHDMASIVPRLRVLARSSPHDKRTLVAYLKEQGETVAVTGDGTNDAPALKLADVGFSMGITGTEVAKEASDIIIMDDNFASIVNAIKWGRTVNDAVKKFLQFQLTVNVTAVALTFITAVASSDNESVLTAVQLLWVNLIMDTLAALALATDAPVDSVLDRAPDNRKKSLITPTMWKIIFGQAFFQLAVTLTLHFASPYIWGIAGHPHDSRKDTQLSAMIFNTFVWMQFFQLFISRRLDNKQNFLEGIGQNYYFIVVVCIIGGFQVLIMFVGGAAFSIRRQTGAMWAVALICGFCSIPWGMVLRQIPDELVMKLYPRRFVRFLLITLDEIGRGISWLFSPVVKLFAIVGRSIKWLFCKLFRVSKRDESTGDNSQADSRDSWSGSEQNYEWIPGIQKSLDELAFLKYVHGGRVARLNSNANEATVSRRRRIRRRNLYIPTRSSRSSSDCSGSSLAALMAPVVVSGAIGGWHPEART</sequence>
<dbReference type="GO" id="GO:0006874">
    <property type="term" value="P:intracellular calcium ion homeostasis"/>
    <property type="evidence" value="ECO:0007669"/>
    <property type="project" value="UniProtKB-ARBA"/>
</dbReference>
<dbReference type="Gene3D" id="3.40.50.1000">
    <property type="entry name" value="HAD superfamily/HAD-like"/>
    <property type="match status" value="1"/>
</dbReference>
<accession>A0A2T0FJ64</accession>
<dbReference type="InterPro" id="IPR018303">
    <property type="entry name" value="ATPase_P-typ_P_site"/>
</dbReference>
<evidence type="ECO:0000256" key="13">
    <source>
        <dbReference type="ARBA" id="ARBA00023065"/>
    </source>
</evidence>
<evidence type="ECO:0000256" key="11">
    <source>
        <dbReference type="ARBA" id="ARBA00022967"/>
    </source>
</evidence>
<dbReference type="Pfam" id="PF00690">
    <property type="entry name" value="Cation_ATPase_N"/>
    <property type="match status" value="1"/>
</dbReference>
<dbReference type="FunFam" id="2.70.150.10:FF:000028">
    <property type="entry name" value="Calcium-transporting ATPase"/>
    <property type="match status" value="1"/>
</dbReference>
<evidence type="ECO:0000256" key="14">
    <source>
        <dbReference type="ARBA" id="ARBA00023136"/>
    </source>
</evidence>
<dbReference type="InterPro" id="IPR059000">
    <property type="entry name" value="ATPase_P-type_domA"/>
</dbReference>
<dbReference type="GO" id="GO:0046872">
    <property type="term" value="F:metal ion binding"/>
    <property type="evidence" value="ECO:0007669"/>
    <property type="project" value="UniProtKB-KW"/>
</dbReference>
<dbReference type="PRINTS" id="PR00119">
    <property type="entry name" value="CATATPASE"/>
</dbReference>
<keyword evidence="9 17" id="KW-0067">ATP-binding</keyword>
<feature type="transmembrane region" description="Helical" evidence="17">
    <location>
        <begin position="173"/>
        <end position="193"/>
    </location>
</feature>
<dbReference type="Proteomes" id="UP000238350">
    <property type="component" value="Unassembled WGS sequence"/>
</dbReference>
<dbReference type="PROSITE" id="PS00154">
    <property type="entry name" value="ATPASE_E1_E2"/>
    <property type="match status" value="1"/>
</dbReference>
<evidence type="ECO:0000313" key="20">
    <source>
        <dbReference type="EMBL" id="PRT54979.1"/>
    </source>
</evidence>
<evidence type="ECO:0000256" key="15">
    <source>
        <dbReference type="ARBA" id="ARBA00048694"/>
    </source>
</evidence>
<dbReference type="SUPFAM" id="SSF81665">
    <property type="entry name" value="Calcium ATPase, transmembrane domain M"/>
    <property type="match status" value="1"/>
</dbReference>
<dbReference type="InterPro" id="IPR006408">
    <property type="entry name" value="P-type_ATPase_IIB"/>
</dbReference>
<dbReference type="Pfam" id="PF08282">
    <property type="entry name" value="Hydrolase_3"/>
    <property type="match status" value="1"/>
</dbReference>
<keyword evidence="11" id="KW-1278">Translocase</keyword>
<dbReference type="STRING" id="45607.A0A2T0FJ64"/>
<organism evidence="20 21">
    <name type="scientific">Wickerhamiella sorbophila</name>
    <dbReference type="NCBI Taxonomy" id="45607"/>
    <lineage>
        <taxon>Eukaryota</taxon>
        <taxon>Fungi</taxon>
        <taxon>Dikarya</taxon>
        <taxon>Ascomycota</taxon>
        <taxon>Saccharomycotina</taxon>
        <taxon>Dipodascomycetes</taxon>
        <taxon>Dipodascales</taxon>
        <taxon>Trichomonascaceae</taxon>
        <taxon>Wickerhamiella</taxon>
    </lineage>
</organism>
<keyword evidence="7 17" id="KW-0547">Nucleotide-binding</keyword>
<comment type="function">
    <text evidence="17">Catalyzes the hydrolysis of ATP coupled with the transport of calcium.</text>
</comment>
<dbReference type="GO" id="GO:0005774">
    <property type="term" value="C:vacuolar membrane"/>
    <property type="evidence" value="ECO:0007669"/>
    <property type="project" value="UniProtKB-SubCell"/>
</dbReference>
<dbReference type="GO" id="GO:0005886">
    <property type="term" value="C:plasma membrane"/>
    <property type="evidence" value="ECO:0007669"/>
    <property type="project" value="TreeGrafter"/>
</dbReference>
<evidence type="ECO:0000256" key="1">
    <source>
        <dbReference type="ARBA" id="ARBA00004128"/>
    </source>
</evidence>
<feature type="transmembrane region" description="Helical" evidence="17">
    <location>
        <begin position="350"/>
        <end position="371"/>
    </location>
</feature>
<dbReference type="FunFam" id="1.20.1110.10:FF:000002">
    <property type="entry name" value="Calcium-transporting ATPase"/>
    <property type="match status" value="1"/>
</dbReference>
<dbReference type="RefSeq" id="XP_024664924.1">
    <property type="nucleotide sequence ID" value="XM_024809156.1"/>
</dbReference>
<dbReference type="PRINTS" id="PR00120">
    <property type="entry name" value="HATPASE"/>
</dbReference>
<reference evidence="20 21" key="1">
    <citation type="submission" date="2017-04" db="EMBL/GenBank/DDBJ databases">
        <title>Genome sequencing of [Candida] sorbophila.</title>
        <authorList>
            <person name="Ahn J.O."/>
        </authorList>
    </citation>
    <scope>NUCLEOTIDE SEQUENCE [LARGE SCALE GENOMIC DNA]</scope>
    <source>
        <strain evidence="20 21">DS02</strain>
    </source>
</reference>
<evidence type="ECO:0000256" key="12">
    <source>
        <dbReference type="ARBA" id="ARBA00022989"/>
    </source>
</evidence>
<keyword evidence="13 17" id="KW-0406">Ion transport</keyword>
<evidence type="ECO:0000256" key="3">
    <source>
        <dbReference type="ARBA" id="ARBA00022554"/>
    </source>
</evidence>
<feature type="transmembrane region" description="Helical" evidence="17">
    <location>
        <begin position="889"/>
        <end position="909"/>
    </location>
</feature>
<protein>
    <recommendedName>
        <fullName evidence="17">Calcium-transporting ATPase</fullName>
        <ecNumber evidence="17">7.2.2.10</ecNumber>
    </recommendedName>
</protein>
<keyword evidence="4 17" id="KW-0109">Calcium transport</keyword>
<dbReference type="Gene3D" id="3.40.1110.10">
    <property type="entry name" value="Calcium-transporting ATPase, cytoplasmic domain N"/>
    <property type="match status" value="1"/>
</dbReference>
<dbReference type="SUPFAM" id="SSF81660">
    <property type="entry name" value="Metal cation-transporting ATPase, ATP-binding domain N"/>
    <property type="match status" value="1"/>
</dbReference>
<evidence type="ECO:0000256" key="10">
    <source>
        <dbReference type="ARBA" id="ARBA00022842"/>
    </source>
</evidence>
<evidence type="ECO:0000256" key="6">
    <source>
        <dbReference type="ARBA" id="ARBA00022723"/>
    </source>
</evidence>